<feature type="domain" description="DUF11" evidence="10">
    <location>
        <begin position="1817"/>
        <end position="1928"/>
    </location>
</feature>
<feature type="region of interest" description="Disordered" evidence="8">
    <location>
        <begin position="2139"/>
        <end position="2388"/>
    </location>
</feature>
<dbReference type="STRING" id="634498.mru_1210"/>
<dbReference type="Pfam" id="PF01345">
    <property type="entry name" value="DUF11"/>
    <property type="match status" value="10"/>
</dbReference>
<dbReference type="EMBL" id="CP001719">
    <property type="protein sequence ID" value="ADC47060.1"/>
    <property type="molecule type" value="Genomic_DNA"/>
</dbReference>
<dbReference type="GO" id="GO:0005576">
    <property type="term" value="C:extracellular region"/>
    <property type="evidence" value="ECO:0007669"/>
    <property type="project" value="UniProtKB-SubCell"/>
</dbReference>
<name>D3E3E9_METRM</name>
<evidence type="ECO:0000256" key="4">
    <source>
        <dbReference type="ARBA" id="ARBA00022525"/>
    </source>
</evidence>
<feature type="domain" description="DUF11" evidence="10">
    <location>
        <begin position="1335"/>
        <end position="1446"/>
    </location>
</feature>
<feature type="compositionally biased region" description="Low complexity" evidence="8">
    <location>
        <begin position="2158"/>
        <end position="2188"/>
    </location>
</feature>
<feature type="compositionally biased region" description="Low complexity" evidence="8">
    <location>
        <begin position="2301"/>
        <end position="2313"/>
    </location>
</feature>
<dbReference type="PANTHER" id="PTHR34819">
    <property type="entry name" value="LARGE CYSTEINE-RICH PERIPLASMIC PROTEIN OMCB"/>
    <property type="match status" value="1"/>
</dbReference>
<dbReference type="InterPro" id="IPR006626">
    <property type="entry name" value="PbH1"/>
</dbReference>
<dbReference type="eggNOG" id="arCOG03730">
    <property type="taxonomic scope" value="Archaea"/>
</dbReference>
<keyword evidence="9" id="KW-1133">Transmembrane helix</keyword>
<evidence type="ECO:0000256" key="2">
    <source>
        <dbReference type="ARBA" id="ARBA00004442"/>
    </source>
</evidence>
<keyword evidence="6 9" id="KW-0472">Membrane</keyword>
<dbReference type="InterPro" id="IPR011050">
    <property type="entry name" value="Pectin_lyase_fold/virulence"/>
</dbReference>
<comment type="subcellular location">
    <subcellularLocation>
        <location evidence="1">Cell envelope</location>
    </subcellularLocation>
    <subcellularLocation>
        <location evidence="2">Cell outer membrane</location>
    </subcellularLocation>
    <subcellularLocation>
        <location evidence="3">Secreted</location>
    </subcellularLocation>
</comment>
<feature type="domain" description="DUF11" evidence="10">
    <location>
        <begin position="1083"/>
        <end position="1194"/>
    </location>
</feature>
<dbReference type="SUPFAM" id="SSF51126">
    <property type="entry name" value="Pectin lyase-like"/>
    <property type="match status" value="2"/>
</dbReference>
<feature type="domain" description="DUF11" evidence="10">
    <location>
        <begin position="843"/>
        <end position="955"/>
    </location>
</feature>
<organism evidence="11 12">
    <name type="scientific">Methanobrevibacter ruminantium (strain ATCC 35063 / DSM 1093 / JCM 13430 / OCM 146 / M1)</name>
    <name type="common">Methanobacterium ruminantium</name>
    <dbReference type="NCBI Taxonomy" id="634498"/>
    <lineage>
        <taxon>Archaea</taxon>
        <taxon>Methanobacteriati</taxon>
        <taxon>Methanobacteriota</taxon>
        <taxon>Methanomada group</taxon>
        <taxon>Methanobacteria</taxon>
        <taxon>Methanobacteriales</taxon>
        <taxon>Methanobacteriaceae</taxon>
        <taxon>Methanobrevibacter</taxon>
    </lineage>
</organism>
<feature type="domain" description="DUF11" evidence="10">
    <location>
        <begin position="1696"/>
        <end position="1810"/>
    </location>
</feature>
<evidence type="ECO:0000256" key="1">
    <source>
        <dbReference type="ARBA" id="ARBA00004196"/>
    </source>
</evidence>
<feature type="region of interest" description="Disordered" evidence="8">
    <location>
        <begin position="123"/>
        <end position="151"/>
    </location>
</feature>
<evidence type="ECO:0000256" key="6">
    <source>
        <dbReference type="ARBA" id="ARBA00023136"/>
    </source>
</evidence>
<dbReference type="SMART" id="SM00710">
    <property type="entry name" value="PbH1"/>
    <property type="match status" value="11"/>
</dbReference>
<evidence type="ECO:0000313" key="12">
    <source>
        <dbReference type="Proteomes" id="UP000008680"/>
    </source>
</evidence>
<sequence length="2416" mass="258546">MKLKLIYLICMICCVLLTFSTVSAIDMDGNLTASVNHLDGSHSDQSAFISQSESSKTNLNANNNLRVSSGDYDCVETMNELSNLDSKDSKDNNLSKDKTSLKSDLNSIDSDEYSLKSSLSSINSSKKSSYEDGDNEYENLEDSLDSKNKNSLSSNALGAGTSTFGDLQTMINNAQEGSTINLDGKTFIGNGSFITIKKAITINGGSATNLARFDARNLSYIFKISASNVHIKNCYFSYSTNCSVYFFGNGSSIDNCHFDYNYKHLWVAVNIKYFSLTNCNFTNGKTDMGSTAYVVADNATVKNCNFINNEASGTEQCYGAALQIGASSSGINEGYVVNCTFINNRVITTHSYSHAGALCFRPGIKVYNSTFINNYCNRMGGATTLHSDGEIMNCTFINNSAGEYGGAISTGLMADNISVNITGCTFINNYAPMGGAILIKGNNVKVTNSTFKENKARENDGGAVYILGNDALILNSTFQSNYAKNVGAGILINGSYVTVLNSSFARNNASYGAGIYVIGSNANLFSSNFTNHNVKNGSVYIKGIGAYVYNCNFASNTGENGAALYIEGSNTTLILSNFTNNNVTKDGGAIYVVGSNAKLMASNFLYNNAIPSESDIKSGLGGAVYIKGNSNTIDSSSFKYNTARNGSAIYTDGKNMNLSNDNFDRNQAWSYVLDSVIKPSSSYFNRSDILINLTLIGGNNIANAIYNTASVNDIYFYNVSYISSKGKKVTTSNEIHPVNGASNSQNGALLYQDDREDNQLVNVIVYKDPNSKSTSLSAINKNDIILNKTFTTGILGNVSLNLSSSVGKAIAPGNYLLYAKHTEDDYYKEIDEDNQFEILPLVDVAVDIVSSKDIVEYNRTNKFTVKVINNGPNNATDVQVSAVLPKGLILVSSSPSVGTYNSSTGIWTIGNLNSGVNQTLAINTRANTTGAVNYPVSVSSYEKDTNEANNKDNQSIKIPECDLLIDIASSNHSPKYSDIVNWTVTVKNNGPDDASKVVVSLGNLSGNELIYQKSTNANFNISTQTLELSKLASGSNVSFVITTKVNASNKKITVNSSVSSDTFEYNLNNNQDNDYVNVAPLCDVGITVKVSNRTANRNDLVKWTITVKNYGPDKASNVNVALSDLASLGLGLVNKSDANYASNEWNVGDLNKDASKELVISTKVNTENKNIVLKGTVNTSTYETNKANNLANDTLSVNPYCDVLIEVTASDNSANKNDVITWTVNVKNNGPNQAKDVKVSLTNMEKLGLIVQNRSFTFKDIAVLENSTFNFNKSSNIWSIGSMASGDISSMTVKTKVNCSDKVLSVEGNVSTSTYELNKANNHDDDLLTVEELCDLAVEVNASKKTANKGDIVNWTIKIKNNGPDTASDVFLTVSDLESLGMVFVNSSSKDFDSESFAWEIGELASGKGLTLILATQVDTSDETIMVEADVDTSTYELNKANNADNDSLNVNPCCDIVIDISVSDSPVNKEDIVNWTIVVTNDGPDDAKAVVVNLTDLEPLALIIMNVSESSYDNGQWTIGDLPDGESQSLIITTKANCSNDTIKLDGIVDTSTFELDKSNNHNDDILEIDPLCDLSIEISVSDSPVNNGDIVNWTIVVANDGPDGASDVIVSLSDLESLNLEILNVSEDNFNPETYEWIIGDLDNNENASLIISAKVNTSDDILDVESTVDSKTFELNKDNNYDNESLIVNPLCDLIIDISVSDSPVNTEDLVDWTITVTNDGPDMAENVKVYLNDLDALNLILVNASEDSFDGDAYQWIIGNLDNGDAVELLITTRVNASNKTIEVESAVLSDTFELNKENNYDNDTVTVNPLCDLIVVVDVSNSTINKDEVVNWTITVTNDGPDTAENVILDLSDLEDLGLIVLNVSDDSYNPESGKWIIGDLAPGETVDLIVTTQANVSNASLPVEAIVQGDTYELNKDNNHDDKLLDVNPLCDLVIEITVSNSSVNKGGTVEWTIVVYNDGPDDASDVIVTLDDLKTLGLILSNVTYGTTSMDISYDGSRLFVKDISSEDSENSDSIDESDSSSPNMLKASSKLDGVGSDLDNGELKSLKSGSYLSDDSSNDSDKASNTFDEETNLWYIGDLAKGNSISLKLLTEVNRSNDNITLPSNVDTSTYEVVKSNNFDSAIVEVLPLADNGDNESVNSSDSNGDNPLDGDGNSTSDGSNPDGDNSSDGDGNSTSDGSDPNGGNGDEPLDGDGNNSSNGSGNPDGSDSNGDNPLDGDGNSTSDGSDNSDGDNKSGDNSGNPDGSDSNGDNPLDGDGNSTSDGSGNPDGSGSSDGDNSGNSDAGEKSDDGSSDTDGSGNTDGNGSLDEDGDNDSGSGSGNYGSDLYDMYPWDDYMDNKTNDGSNKNNQGDNNSHAGKKVKNPTKKNLSNHVQAKQQKGVPMKNTGHPLALLVLTIFALFTLSYRKFKF</sequence>
<dbReference type="eggNOG" id="arCOG02555">
    <property type="taxonomic scope" value="Archaea"/>
</dbReference>
<keyword evidence="7" id="KW-0998">Cell outer membrane</keyword>
<gene>
    <name evidence="11" type="ordered locus">mru_1210</name>
</gene>
<dbReference type="HOGENOM" id="CLU_229143_0_0_2"/>
<evidence type="ECO:0000313" key="11">
    <source>
        <dbReference type="EMBL" id="ADC47060.1"/>
    </source>
</evidence>
<evidence type="ECO:0000259" key="10">
    <source>
        <dbReference type="Pfam" id="PF01345"/>
    </source>
</evidence>
<protein>
    <submittedName>
        <fullName evidence="11">Adhesin-like protein</fullName>
    </submittedName>
</protein>
<feature type="domain" description="DUF11" evidence="10">
    <location>
        <begin position="1456"/>
        <end position="1564"/>
    </location>
</feature>
<dbReference type="PATRIC" id="fig|634498.28.peg.1211"/>
<accession>D3E3E9</accession>
<feature type="domain" description="DUF11" evidence="10">
    <location>
        <begin position="962"/>
        <end position="1073"/>
    </location>
</feature>
<evidence type="ECO:0000256" key="3">
    <source>
        <dbReference type="ARBA" id="ARBA00004613"/>
    </source>
</evidence>
<feature type="domain" description="DUF11" evidence="10">
    <location>
        <begin position="1202"/>
        <end position="1324"/>
    </location>
</feature>
<keyword evidence="5" id="KW-0732">Signal</keyword>
<dbReference type="Proteomes" id="UP000008680">
    <property type="component" value="Chromosome"/>
</dbReference>
<dbReference type="Gene3D" id="2.60.40.10">
    <property type="entry name" value="Immunoglobulins"/>
    <property type="match status" value="7"/>
</dbReference>
<feature type="region of interest" description="Disordered" evidence="8">
    <location>
        <begin position="2015"/>
        <end position="2046"/>
    </location>
</feature>
<dbReference type="NCBIfam" id="TIGR01451">
    <property type="entry name" value="B_ant_repeat"/>
    <property type="match status" value="5"/>
</dbReference>
<feature type="domain" description="DUF11" evidence="10">
    <location>
        <begin position="1575"/>
        <end position="1686"/>
    </location>
</feature>
<feature type="compositionally biased region" description="Low complexity" evidence="8">
    <location>
        <begin position="2200"/>
        <end position="2236"/>
    </location>
</feature>
<dbReference type="InterPro" id="IPR051172">
    <property type="entry name" value="Chlamydia_OmcB"/>
</dbReference>
<feature type="compositionally biased region" description="Acidic residues" evidence="8">
    <location>
        <begin position="131"/>
        <end position="143"/>
    </location>
</feature>
<keyword evidence="4" id="KW-0964">Secreted</keyword>
<evidence type="ECO:0000256" key="5">
    <source>
        <dbReference type="ARBA" id="ARBA00022729"/>
    </source>
</evidence>
<dbReference type="InterPro" id="IPR001434">
    <property type="entry name" value="OmcB-like_DUF11"/>
</dbReference>
<dbReference type="InterPro" id="IPR003368">
    <property type="entry name" value="POMP_repeat"/>
</dbReference>
<evidence type="ECO:0000256" key="8">
    <source>
        <dbReference type="SAM" id="MobiDB-lite"/>
    </source>
</evidence>
<proteinExistence type="predicted"/>
<feature type="transmembrane region" description="Helical" evidence="9">
    <location>
        <begin position="2393"/>
        <end position="2411"/>
    </location>
</feature>
<feature type="compositionally biased region" description="Polar residues" evidence="8">
    <location>
        <begin position="2143"/>
        <end position="2154"/>
    </location>
</feature>
<feature type="compositionally biased region" description="Acidic residues" evidence="8">
    <location>
        <begin position="2015"/>
        <end position="2026"/>
    </location>
</feature>
<dbReference type="InterPro" id="IPR013783">
    <property type="entry name" value="Ig-like_fold"/>
</dbReference>
<dbReference type="eggNOG" id="arCOG07611">
    <property type="taxonomic scope" value="Archaea"/>
</dbReference>
<reference evidence="11 12" key="1">
    <citation type="journal article" date="2010" name="PLoS ONE">
        <title>The genome sequence of the rumen methanogen Methanobrevibacter ruminantium reveals new possibilities for controlling ruminant methane emissions.</title>
        <authorList>
            <person name="Leahy S.C."/>
            <person name="Kelly W.J."/>
            <person name="Altermann E."/>
            <person name="Ronimus R.S."/>
            <person name="Yeoman C.J."/>
            <person name="Pacheco D.M."/>
            <person name="Li D."/>
            <person name="Kong Z."/>
            <person name="McTavish S."/>
            <person name="Sang C."/>
            <person name="Lambie S.C."/>
            <person name="Janssen P.H."/>
            <person name="Dey D."/>
            <person name="Attwood G.T."/>
        </authorList>
    </citation>
    <scope>NUCLEOTIDE SEQUENCE [LARGE SCALE GENOMIC DNA]</scope>
    <source>
        <strain evidence="12">ATCC 35063 / DSM 1093 / JCM 13430 / OCM 146 / M1</strain>
    </source>
</reference>
<keyword evidence="9" id="KW-0812">Transmembrane</keyword>
<dbReference type="KEGG" id="mru:mru_1210"/>
<feature type="domain" description="DUF11" evidence="10">
    <location>
        <begin position="1938"/>
        <end position="1993"/>
    </location>
</feature>
<feature type="compositionally biased region" description="Low complexity" evidence="8">
    <location>
        <begin position="2244"/>
        <end position="2290"/>
    </location>
</feature>
<dbReference type="NCBIfam" id="TIGR01376">
    <property type="entry name" value="POMP_repeat"/>
    <property type="match status" value="1"/>
</dbReference>
<evidence type="ECO:0000256" key="7">
    <source>
        <dbReference type="ARBA" id="ARBA00023237"/>
    </source>
</evidence>
<evidence type="ECO:0000256" key="9">
    <source>
        <dbReference type="SAM" id="Phobius"/>
    </source>
</evidence>
<dbReference type="eggNOG" id="arCOG02080">
    <property type="taxonomic scope" value="Archaea"/>
</dbReference>
<dbReference type="InterPro" id="IPR047589">
    <property type="entry name" value="DUF11_rpt"/>
</dbReference>
<feature type="compositionally biased region" description="Basic and acidic residues" evidence="8">
    <location>
        <begin position="85"/>
        <end position="101"/>
    </location>
</feature>
<feature type="compositionally biased region" description="Polar residues" evidence="8">
    <location>
        <begin position="2372"/>
        <end position="2383"/>
    </location>
</feature>
<feature type="region of interest" description="Disordered" evidence="8">
    <location>
        <begin position="83"/>
        <end position="103"/>
    </location>
</feature>
<keyword evidence="12" id="KW-1185">Reference proteome</keyword>
<feature type="compositionally biased region" description="Polar residues" evidence="8">
    <location>
        <begin position="2348"/>
        <end position="2362"/>
    </location>
</feature>